<dbReference type="RefSeq" id="WP_036830890.1">
    <property type="nucleotide sequence ID" value="NZ_AVPG01000001.1"/>
</dbReference>
<sequence length="135" mass="15450">MFQKVAKPLFFTIIGLAIVGIAYELMTNAGAFFTQMLITIGIAVVIISILYFIMNKFVFNQSNDMKHYRKAVRQSKMKYGKTKSSSIKNKTKPTTFKNKTSVKSEKLTKNRPRKKPSHLRVIEGNKNKKKDRASL</sequence>
<dbReference type="STRING" id="1385512.N784_00445"/>
<keyword evidence="2" id="KW-0812">Transmembrane</keyword>
<dbReference type="AlphaFoldDB" id="A0A0A5GCL3"/>
<dbReference type="OrthoDB" id="2989424at2"/>
<proteinExistence type="predicted"/>
<feature type="transmembrane region" description="Helical" evidence="2">
    <location>
        <begin position="9"/>
        <end position="26"/>
    </location>
</feature>
<feature type="transmembrane region" description="Helical" evidence="2">
    <location>
        <begin position="32"/>
        <end position="53"/>
    </location>
</feature>
<keyword evidence="2" id="KW-1133">Transmembrane helix</keyword>
<evidence type="ECO:0000313" key="3">
    <source>
        <dbReference type="EMBL" id="KGX88855.1"/>
    </source>
</evidence>
<dbReference type="InterPro" id="IPR048110">
    <property type="entry name" value="SA1362/YqhP-like"/>
</dbReference>
<gene>
    <name evidence="3" type="ORF">N784_00445</name>
</gene>
<accession>A0A0A5GCL3</accession>
<evidence type="ECO:0000256" key="1">
    <source>
        <dbReference type="SAM" id="MobiDB-lite"/>
    </source>
</evidence>
<dbReference type="NCBIfam" id="NF041554">
    <property type="entry name" value="SA1362_fam"/>
    <property type="match status" value="1"/>
</dbReference>
<reference evidence="3 4" key="1">
    <citation type="submission" date="2013-08" db="EMBL/GenBank/DDBJ databases">
        <authorList>
            <person name="Huang J."/>
            <person name="Wang G."/>
        </authorList>
    </citation>
    <scope>NUCLEOTIDE SEQUENCE [LARGE SCALE GENOMIC DNA]</scope>
    <source>
        <strain evidence="3 4">JSM 072002</strain>
    </source>
</reference>
<feature type="region of interest" description="Disordered" evidence="1">
    <location>
        <begin position="72"/>
        <end position="135"/>
    </location>
</feature>
<feature type="compositionally biased region" description="Basic residues" evidence="1">
    <location>
        <begin position="109"/>
        <end position="118"/>
    </location>
</feature>
<keyword evidence="4" id="KW-1185">Reference proteome</keyword>
<feature type="compositionally biased region" description="Low complexity" evidence="1">
    <location>
        <begin position="82"/>
        <end position="99"/>
    </location>
</feature>
<comment type="caution">
    <text evidence="3">The sequence shown here is derived from an EMBL/GenBank/DDBJ whole genome shotgun (WGS) entry which is preliminary data.</text>
</comment>
<keyword evidence="2" id="KW-0472">Membrane</keyword>
<evidence type="ECO:0000256" key="2">
    <source>
        <dbReference type="SAM" id="Phobius"/>
    </source>
</evidence>
<dbReference type="EMBL" id="AVPG01000001">
    <property type="protein sequence ID" value="KGX88855.1"/>
    <property type="molecule type" value="Genomic_DNA"/>
</dbReference>
<dbReference type="Proteomes" id="UP000030401">
    <property type="component" value="Unassembled WGS sequence"/>
</dbReference>
<organism evidence="3 4">
    <name type="scientific">Pontibacillus litoralis JSM 072002</name>
    <dbReference type="NCBI Taxonomy" id="1385512"/>
    <lineage>
        <taxon>Bacteria</taxon>
        <taxon>Bacillati</taxon>
        <taxon>Bacillota</taxon>
        <taxon>Bacilli</taxon>
        <taxon>Bacillales</taxon>
        <taxon>Bacillaceae</taxon>
        <taxon>Pontibacillus</taxon>
    </lineage>
</organism>
<dbReference type="eggNOG" id="ENOG50335N0">
    <property type="taxonomic scope" value="Bacteria"/>
</dbReference>
<feature type="compositionally biased region" description="Basic residues" evidence="1">
    <location>
        <begin position="72"/>
        <end position="81"/>
    </location>
</feature>
<evidence type="ECO:0000313" key="4">
    <source>
        <dbReference type="Proteomes" id="UP000030401"/>
    </source>
</evidence>
<name>A0A0A5GCL3_9BACI</name>
<feature type="compositionally biased region" description="Basic and acidic residues" evidence="1">
    <location>
        <begin position="120"/>
        <end position="135"/>
    </location>
</feature>
<protein>
    <submittedName>
        <fullName evidence="3">Uncharacterized protein</fullName>
    </submittedName>
</protein>